<dbReference type="RefSeq" id="WP_169678050.1">
    <property type="nucleotide sequence ID" value="NZ_JABBNU010000002.1"/>
</dbReference>
<evidence type="ECO:0000313" key="1">
    <source>
        <dbReference type="EMBL" id="NMM47426.1"/>
    </source>
</evidence>
<dbReference type="AlphaFoldDB" id="A0A848IUQ7"/>
<dbReference type="EMBL" id="JABBNU010000002">
    <property type="protein sequence ID" value="NMM47426.1"/>
    <property type="molecule type" value="Genomic_DNA"/>
</dbReference>
<comment type="caution">
    <text evidence="1">The sequence shown here is derived from an EMBL/GenBank/DDBJ whole genome shotgun (WGS) entry which is preliminary data.</text>
</comment>
<dbReference type="Proteomes" id="UP000559010">
    <property type="component" value="Unassembled WGS sequence"/>
</dbReference>
<name>A0A848IUQ7_9BACT</name>
<proteinExistence type="predicted"/>
<protein>
    <submittedName>
        <fullName evidence="1">Uncharacterized protein</fullName>
    </submittedName>
</protein>
<gene>
    <name evidence="1" type="ORF">HH304_03380</name>
</gene>
<sequence>MPIILFSVFLSLTVLSGKMVQYVVPTTIEVRKELISEHQDNSDEGENDQDTHQTFIYESQALPGHISVSLPQIFIKQDTFSFVFENIDWKPVISITENYGELYFKILFNRIISPNAP</sequence>
<accession>A0A848IUQ7</accession>
<evidence type="ECO:0000313" key="2">
    <source>
        <dbReference type="Proteomes" id="UP000559010"/>
    </source>
</evidence>
<keyword evidence="2" id="KW-1185">Reference proteome</keyword>
<organism evidence="1 2">
    <name type="scientific">Marinigracilibium pacificum</name>
    <dbReference type="NCBI Taxonomy" id="2729599"/>
    <lineage>
        <taxon>Bacteria</taxon>
        <taxon>Pseudomonadati</taxon>
        <taxon>Bacteroidota</taxon>
        <taxon>Cytophagia</taxon>
        <taxon>Cytophagales</taxon>
        <taxon>Flammeovirgaceae</taxon>
        <taxon>Marinigracilibium</taxon>
    </lineage>
</organism>
<reference evidence="1 2" key="1">
    <citation type="submission" date="2020-04" db="EMBL/GenBank/DDBJ databases">
        <title>Flammeovirgaceae bacterium KN852 isolated from deep sea.</title>
        <authorList>
            <person name="Zhang D.-C."/>
        </authorList>
    </citation>
    <scope>NUCLEOTIDE SEQUENCE [LARGE SCALE GENOMIC DNA]</scope>
    <source>
        <strain evidence="1 2">KN852</strain>
    </source>
</reference>